<dbReference type="AlphaFoldDB" id="A0A835V8H7"/>
<dbReference type="GO" id="GO:0016020">
    <property type="term" value="C:membrane"/>
    <property type="evidence" value="ECO:0007669"/>
    <property type="project" value="UniProtKB-SubCell"/>
</dbReference>
<dbReference type="PANTHER" id="PTHR48041">
    <property type="entry name" value="ABC TRANSPORTER G FAMILY MEMBER 28"/>
    <property type="match status" value="1"/>
</dbReference>
<evidence type="ECO:0000259" key="9">
    <source>
        <dbReference type="PROSITE" id="PS50893"/>
    </source>
</evidence>
<sequence>MHQMRLRSAESAKSKKTMSTQFSVKLGLVRLAHLLLCSYHSPFLNLFHQSIYPFLAPALPPSYPTHMDLTIKSPPELPGGTDRKSARYFIETCSVTYNLPAANSATNPVLYDVTCEARPGELLAIVGPSGAGKSTLLSVLAGVIHPRAISGHVLVNGREMEASSFRRVSGYVTQDDCLFPLLTVEESLAYSARLRLGASRIEANHRVRALLAQLGVAHAARSRIRDVSGGERRRVSIGVELVHDPAVLFLDEPTSGLDSASALVTVAILKSMVISGRKTMVISAHQPGFRILELLDRVVLICSGAVRYQGALSSLEKRLEEAGHIIPYHVNVLEYAMDAMESFAIQTREHRGCRAPNSVSRNDDKSFHYANFIMNEVGILAERFFKNVLRTKQLLAARLIQSVVAGFGLGTIFMKEENQQTKVGFFAFSLTFLLSSTTEGLPIFLQERRILTREASSGAYRVSSYVIANVLVFLPFLFAASLIYATPVYWLAGLRREFDCFLFFSLVVWLVMLTANAFVACFSALVPNFILGNSVIAGLMGSFFLFSGYFISKQSIPKYWIYMHYLSLFKYPFEAFLLNEYGGEKGRRECMQRSGEGRCVMDGEMFLRRQGIEEADKWSSIGVMLGFICMYRLLSLAILYLRCTRIRR</sequence>
<dbReference type="InterPro" id="IPR003593">
    <property type="entry name" value="AAA+_ATPase"/>
</dbReference>
<evidence type="ECO:0000256" key="4">
    <source>
        <dbReference type="ARBA" id="ARBA00022741"/>
    </source>
</evidence>
<keyword evidence="7 8" id="KW-0472">Membrane</keyword>
<accession>A0A835V8H7</accession>
<keyword evidence="6 8" id="KW-1133">Transmembrane helix</keyword>
<feature type="domain" description="ABC transporter" evidence="9">
    <location>
        <begin position="90"/>
        <end position="328"/>
    </location>
</feature>
<dbReference type="OrthoDB" id="2020362at2759"/>
<evidence type="ECO:0000256" key="7">
    <source>
        <dbReference type="ARBA" id="ARBA00023136"/>
    </source>
</evidence>
<gene>
    <name evidence="10" type="ORF">HPP92_008178</name>
</gene>
<evidence type="ECO:0000256" key="5">
    <source>
        <dbReference type="ARBA" id="ARBA00022840"/>
    </source>
</evidence>
<dbReference type="GO" id="GO:0005524">
    <property type="term" value="F:ATP binding"/>
    <property type="evidence" value="ECO:0007669"/>
    <property type="project" value="UniProtKB-KW"/>
</dbReference>
<keyword evidence="3 8" id="KW-0812">Transmembrane</keyword>
<dbReference type="InterPro" id="IPR027417">
    <property type="entry name" value="P-loop_NTPase"/>
</dbReference>
<feature type="transmembrane region" description="Helical" evidence="8">
    <location>
        <begin position="618"/>
        <end position="641"/>
    </location>
</feature>
<keyword evidence="11" id="KW-1185">Reference proteome</keyword>
<protein>
    <recommendedName>
        <fullName evidence="9">ABC transporter domain-containing protein</fullName>
    </recommendedName>
</protein>
<feature type="transmembrane region" description="Helical" evidence="8">
    <location>
        <begin position="395"/>
        <end position="413"/>
    </location>
</feature>
<keyword evidence="2" id="KW-0813">Transport</keyword>
<dbReference type="Pfam" id="PF00005">
    <property type="entry name" value="ABC_tran"/>
    <property type="match status" value="1"/>
</dbReference>
<dbReference type="FunFam" id="3.40.50.300:FF:001473">
    <property type="entry name" value="ATP-binding cassette transporter"/>
    <property type="match status" value="1"/>
</dbReference>
<keyword evidence="5" id="KW-0067">ATP-binding</keyword>
<dbReference type="GO" id="GO:0016887">
    <property type="term" value="F:ATP hydrolysis activity"/>
    <property type="evidence" value="ECO:0007669"/>
    <property type="project" value="InterPro"/>
</dbReference>
<evidence type="ECO:0000313" key="11">
    <source>
        <dbReference type="Proteomes" id="UP000636800"/>
    </source>
</evidence>
<feature type="transmembrane region" description="Helical" evidence="8">
    <location>
        <begin position="465"/>
        <end position="489"/>
    </location>
</feature>
<dbReference type="Pfam" id="PF01061">
    <property type="entry name" value="ABC2_membrane"/>
    <property type="match status" value="1"/>
</dbReference>
<dbReference type="InterPro" id="IPR013525">
    <property type="entry name" value="ABC2_TM"/>
</dbReference>
<reference evidence="10 11" key="1">
    <citation type="journal article" date="2020" name="Nat. Food">
        <title>A phased Vanilla planifolia genome enables genetic improvement of flavour and production.</title>
        <authorList>
            <person name="Hasing T."/>
            <person name="Tang H."/>
            <person name="Brym M."/>
            <person name="Khazi F."/>
            <person name="Huang T."/>
            <person name="Chambers A.H."/>
        </authorList>
    </citation>
    <scope>NUCLEOTIDE SEQUENCE [LARGE SCALE GENOMIC DNA]</scope>
    <source>
        <tissue evidence="10">Leaf</tissue>
    </source>
</reference>
<dbReference type="Gene3D" id="3.40.50.300">
    <property type="entry name" value="P-loop containing nucleotide triphosphate hydrolases"/>
    <property type="match status" value="1"/>
</dbReference>
<evidence type="ECO:0000256" key="8">
    <source>
        <dbReference type="SAM" id="Phobius"/>
    </source>
</evidence>
<name>A0A835V8H7_VANPL</name>
<evidence type="ECO:0000313" key="10">
    <source>
        <dbReference type="EMBL" id="KAG0489367.1"/>
    </source>
</evidence>
<dbReference type="PROSITE" id="PS50893">
    <property type="entry name" value="ABC_TRANSPORTER_2"/>
    <property type="match status" value="1"/>
</dbReference>
<feature type="transmembrane region" description="Helical" evidence="8">
    <location>
        <begin position="501"/>
        <end position="525"/>
    </location>
</feature>
<evidence type="ECO:0000256" key="6">
    <source>
        <dbReference type="ARBA" id="ARBA00022989"/>
    </source>
</evidence>
<evidence type="ECO:0000256" key="2">
    <source>
        <dbReference type="ARBA" id="ARBA00022448"/>
    </source>
</evidence>
<comment type="subcellular location">
    <subcellularLocation>
        <location evidence="1">Membrane</location>
        <topology evidence="1">Multi-pass membrane protein</topology>
    </subcellularLocation>
</comment>
<feature type="transmembrane region" description="Helical" evidence="8">
    <location>
        <begin position="531"/>
        <end position="552"/>
    </location>
</feature>
<evidence type="ECO:0000256" key="3">
    <source>
        <dbReference type="ARBA" id="ARBA00022692"/>
    </source>
</evidence>
<dbReference type="GO" id="GO:0140359">
    <property type="term" value="F:ABC-type transporter activity"/>
    <property type="evidence" value="ECO:0007669"/>
    <property type="project" value="InterPro"/>
</dbReference>
<dbReference type="SMART" id="SM00382">
    <property type="entry name" value="AAA"/>
    <property type="match status" value="1"/>
</dbReference>
<keyword evidence="4" id="KW-0547">Nucleotide-binding</keyword>
<feature type="transmembrane region" description="Helical" evidence="8">
    <location>
        <begin position="425"/>
        <end position="445"/>
    </location>
</feature>
<evidence type="ECO:0000256" key="1">
    <source>
        <dbReference type="ARBA" id="ARBA00004141"/>
    </source>
</evidence>
<dbReference type="InterPro" id="IPR050352">
    <property type="entry name" value="ABCG_transporters"/>
</dbReference>
<dbReference type="PROSITE" id="PS00211">
    <property type="entry name" value="ABC_TRANSPORTER_1"/>
    <property type="match status" value="1"/>
</dbReference>
<proteinExistence type="predicted"/>
<dbReference type="SUPFAM" id="SSF52540">
    <property type="entry name" value="P-loop containing nucleoside triphosphate hydrolases"/>
    <property type="match status" value="1"/>
</dbReference>
<dbReference type="Proteomes" id="UP000636800">
    <property type="component" value="Chromosome 3"/>
</dbReference>
<dbReference type="InterPro" id="IPR003439">
    <property type="entry name" value="ABC_transporter-like_ATP-bd"/>
</dbReference>
<dbReference type="PANTHER" id="PTHR48041:SF100">
    <property type="entry name" value="ABC TRANSPORTER-LIKE"/>
    <property type="match status" value="1"/>
</dbReference>
<comment type="caution">
    <text evidence="10">The sequence shown here is derived from an EMBL/GenBank/DDBJ whole genome shotgun (WGS) entry which is preliminary data.</text>
</comment>
<dbReference type="InterPro" id="IPR017871">
    <property type="entry name" value="ABC_transporter-like_CS"/>
</dbReference>
<dbReference type="EMBL" id="JADCNL010000003">
    <property type="protein sequence ID" value="KAG0489367.1"/>
    <property type="molecule type" value="Genomic_DNA"/>
</dbReference>
<organism evidence="10 11">
    <name type="scientific">Vanilla planifolia</name>
    <name type="common">Vanilla</name>
    <dbReference type="NCBI Taxonomy" id="51239"/>
    <lineage>
        <taxon>Eukaryota</taxon>
        <taxon>Viridiplantae</taxon>
        <taxon>Streptophyta</taxon>
        <taxon>Embryophyta</taxon>
        <taxon>Tracheophyta</taxon>
        <taxon>Spermatophyta</taxon>
        <taxon>Magnoliopsida</taxon>
        <taxon>Liliopsida</taxon>
        <taxon>Asparagales</taxon>
        <taxon>Orchidaceae</taxon>
        <taxon>Vanilloideae</taxon>
        <taxon>Vanilleae</taxon>
        <taxon>Vanilla</taxon>
    </lineage>
</organism>